<keyword evidence="2" id="KW-1185">Reference proteome</keyword>
<gene>
    <name evidence="1" type="ORF">FCALED_LOCUS14951</name>
</gene>
<dbReference type="Proteomes" id="UP000789570">
    <property type="component" value="Unassembled WGS sequence"/>
</dbReference>
<dbReference type="EMBL" id="CAJVPQ010012142">
    <property type="protein sequence ID" value="CAG8730419.1"/>
    <property type="molecule type" value="Genomic_DNA"/>
</dbReference>
<comment type="caution">
    <text evidence="1">The sequence shown here is derived from an EMBL/GenBank/DDBJ whole genome shotgun (WGS) entry which is preliminary data.</text>
</comment>
<organism evidence="1 2">
    <name type="scientific">Funneliformis caledonium</name>
    <dbReference type="NCBI Taxonomy" id="1117310"/>
    <lineage>
        <taxon>Eukaryota</taxon>
        <taxon>Fungi</taxon>
        <taxon>Fungi incertae sedis</taxon>
        <taxon>Mucoromycota</taxon>
        <taxon>Glomeromycotina</taxon>
        <taxon>Glomeromycetes</taxon>
        <taxon>Glomerales</taxon>
        <taxon>Glomeraceae</taxon>
        <taxon>Funneliformis</taxon>
    </lineage>
</organism>
<dbReference type="AlphaFoldDB" id="A0A9N9ICY2"/>
<evidence type="ECO:0000313" key="1">
    <source>
        <dbReference type="EMBL" id="CAG8730419.1"/>
    </source>
</evidence>
<evidence type="ECO:0000313" key="2">
    <source>
        <dbReference type="Proteomes" id="UP000789570"/>
    </source>
</evidence>
<proteinExistence type="predicted"/>
<sequence length="94" mass="11112">MTEKNTYYQVWNAIPIESDTDLSIEFNEETSKMVEIIKELNTLEAVDDLNFSKFIDDYRNHHYNNPNLKKRLLRIAWKSLENSGLNLDPHNIAK</sequence>
<protein>
    <submittedName>
        <fullName evidence="1">1525_t:CDS:1</fullName>
    </submittedName>
</protein>
<reference evidence="1" key="1">
    <citation type="submission" date="2021-06" db="EMBL/GenBank/DDBJ databases">
        <authorList>
            <person name="Kallberg Y."/>
            <person name="Tangrot J."/>
            <person name="Rosling A."/>
        </authorList>
    </citation>
    <scope>NUCLEOTIDE SEQUENCE</scope>
    <source>
        <strain evidence="1">UK204</strain>
    </source>
</reference>
<accession>A0A9N9ICY2</accession>
<name>A0A9N9ICY2_9GLOM</name>